<organism evidence="2 3">
    <name type="scientific">Anaeromyxobacter paludicola</name>
    <dbReference type="NCBI Taxonomy" id="2918171"/>
    <lineage>
        <taxon>Bacteria</taxon>
        <taxon>Pseudomonadati</taxon>
        <taxon>Myxococcota</taxon>
        <taxon>Myxococcia</taxon>
        <taxon>Myxococcales</taxon>
        <taxon>Cystobacterineae</taxon>
        <taxon>Anaeromyxobacteraceae</taxon>
        <taxon>Anaeromyxobacter</taxon>
    </lineage>
</organism>
<feature type="transmembrane region" description="Helical" evidence="1">
    <location>
        <begin position="15"/>
        <end position="32"/>
    </location>
</feature>
<dbReference type="Proteomes" id="UP001162734">
    <property type="component" value="Chromosome"/>
</dbReference>
<keyword evidence="1" id="KW-0472">Membrane</keyword>
<keyword evidence="1" id="KW-0812">Transmembrane</keyword>
<name>A0ABM7XB36_9BACT</name>
<evidence type="ECO:0000256" key="1">
    <source>
        <dbReference type="SAM" id="Phobius"/>
    </source>
</evidence>
<keyword evidence="1" id="KW-1133">Transmembrane helix</keyword>
<protein>
    <submittedName>
        <fullName evidence="2">Uncharacterized protein</fullName>
    </submittedName>
</protein>
<sequence length="33" mass="3596">MRPLRIPDRLGRRPTHFLTALVGTAAVVLALLA</sequence>
<dbReference type="EMBL" id="AP025592">
    <property type="protein sequence ID" value="BDG09062.1"/>
    <property type="molecule type" value="Genomic_DNA"/>
</dbReference>
<reference evidence="3" key="1">
    <citation type="journal article" date="2022" name="Int. J. Syst. Evol. Microbiol.">
        <title>Anaeromyxobacter oryzae sp. nov., Anaeromyxobacter diazotrophicus sp. nov. and Anaeromyxobacter paludicola sp. nov., isolated from paddy soils.</title>
        <authorList>
            <person name="Itoh H."/>
            <person name="Xu Z."/>
            <person name="Mise K."/>
            <person name="Masuda Y."/>
            <person name="Ushijima N."/>
            <person name="Hayakawa C."/>
            <person name="Shiratori Y."/>
            <person name="Senoo K."/>
        </authorList>
    </citation>
    <scope>NUCLEOTIDE SEQUENCE [LARGE SCALE GENOMIC DNA]</scope>
    <source>
        <strain evidence="3">Red630</strain>
    </source>
</reference>
<evidence type="ECO:0000313" key="2">
    <source>
        <dbReference type="EMBL" id="BDG09062.1"/>
    </source>
</evidence>
<gene>
    <name evidence="2" type="ORF">AMPC_21750</name>
</gene>
<accession>A0ABM7XB36</accession>
<evidence type="ECO:0000313" key="3">
    <source>
        <dbReference type="Proteomes" id="UP001162734"/>
    </source>
</evidence>
<proteinExistence type="predicted"/>
<keyword evidence="3" id="KW-1185">Reference proteome</keyword>